<dbReference type="InterPro" id="IPR005158">
    <property type="entry name" value="BTAD"/>
</dbReference>
<dbReference type="Pfam" id="PF03704">
    <property type="entry name" value="BTAD"/>
    <property type="match status" value="1"/>
</dbReference>
<evidence type="ECO:0000313" key="7">
    <source>
        <dbReference type="Proteomes" id="UP000199645"/>
    </source>
</evidence>
<dbReference type="GO" id="GO:0006355">
    <property type="term" value="P:regulation of DNA-templated transcription"/>
    <property type="evidence" value="ECO:0007669"/>
    <property type="project" value="InterPro"/>
</dbReference>
<evidence type="ECO:0000256" key="2">
    <source>
        <dbReference type="ARBA" id="ARBA00023125"/>
    </source>
</evidence>
<dbReference type="PANTHER" id="PTHR47691">
    <property type="entry name" value="REGULATOR-RELATED"/>
    <property type="match status" value="1"/>
</dbReference>
<dbReference type="InterPro" id="IPR058852">
    <property type="entry name" value="HTH_77"/>
</dbReference>
<comment type="similarity">
    <text evidence="1">Belongs to the AfsR/DnrI/RedD regulatory family.</text>
</comment>
<evidence type="ECO:0000256" key="3">
    <source>
        <dbReference type="PROSITE-ProRule" id="PRU01091"/>
    </source>
</evidence>
<dbReference type="Gene3D" id="1.10.10.10">
    <property type="entry name" value="Winged helix-like DNA-binding domain superfamily/Winged helix DNA-binding domain"/>
    <property type="match status" value="1"/>
</dbReference>
<feature type="compositionally biased region" description="Low complexity" evidence="4">
    <location>
        <begin position="1032"/>
        <end position="1073"/>
    </location>
</feature>
<feature type="compositionally biased region" description="Pro residues" evidence="4">
    <location>
        <begin position="449"/>
        <end position="458"/>
    </location>
</feature>
<dbReference type="InterPro" id="IPR036388">
    <property type="entry name" value="WH-like_DNA-bd_sf"/>
</dbReference>
<name>A0A1I2D3Q6_9ACTN</name>
<dbReference type="SUPFAM" id="SSF46894">
    <property type="entry name" value="C-terminal effector domain of the bipartite response regulators"/>
    <property type="match status" value="1"/>
</dbReference>
<dbReference type="Pfam" id="PF25872">
    <property type="entry name" value="HTH_77"/>
    <property type="match status" value="1"/>
</dbReference>
<dbReference type="GO" id="GO:0000160">
    <property type="term" value="P:phosphorelay signal transduction system"/>
    <property type="evidence" value="ECO:0007669"/>
    <property type="project" value="InterPro"/>
</dbReference>
<dbReference type="GO" id="GO:0003677">
    <property type="term" value="F:DNA binding"/>
    <property type="evidence" value="ECO:0007669"/>
    <property type="project" value="UniProtKB-UniRule"/>
</dbReference>
<feature type="DNA-binding region" description="OmpR/PhoB-type" evidence="3">
    <location>
        <begin position="1"/>
        <end position="87"/>
    </location>
</feature>
<reference evidence="6 7" key="1">
    <citation type="submission" date="2016-10" db="EMBL/GenBank/DDBJ databases">
        <authorList>
            <person name="de Groot N.N."/>
        </authorList>
    </citation>
    <scope>NUCLEOTIDE SEQUENCE [LARGE SCALE GENOMIC DNA]</scope>
    <source>
        <strain evidence="6 7">DSM 43019</strain>
    </source>
</reference>
<dbReference type="RefSeq" id="WP_218163285.1">
    <property type="nucleotide sequence ID" value="NZ_FONV01000003.1"/>
</dbReference>
<dbReference type="PRINTS" id="PR00364">
    <property type="entry name" value="DISEASERSIST"/>
</dbReference>
<feature type="region of interest" description="Disordered" evidence="4">
    <location>
        <begin position="1032"/>
        <end position="1080"/>
    </location>
</feature>
<dbReference type="SUPFAM" id="SSF52540">
    <property type="entry name" value="P-loop containing nucleoside triphosphate hydrolases"/>
    <property type="match status" value="1"/>
</dbReference>
<dbReference type="PROSITE" id="PS51755">
    <property type="entry name" value="OMPR_PHOB"/>
    <property type="match status" value="1"/>
</dbReference>
<gene>
    <name evidence="6" type="ORF">SAMN05421541_103355</name>
</gene>
<evidence type="ECO:0000256" key="1">
    <source>
        <dbReference type="ARBA" id="ARBA00005820"/>
    </source>
</evidence>
<organism evidence="6 7">
    <name type="scientific">Actinoplanes philippinensis</name>
    <dbReference type="NCBI Taxonomy" id="35752"/>
    <lineage>
        <taxon>Bacteria</taxon>
        <taxon>Bacillati</taxon>
        <taxon>Actinomycetota</taxon>
        <taxon>Actinomycetes</taxon>
        <taxon>Micromonosporales</taxon>
        <taxon>Micromonosporaceae</taxon>
        <taxon>Actinoplanes</taxon>
    </lineage>
</organism>
<dbReference type="Gene3D" id="3.40.50.300">
    <property type="entry name" value="P-loop containing nucleotide triphosphate hydrolases"/>
    <property type="match status" value="1"/>
</dbReference>
<accession>A0A1I2D3Q6</accession>
<sequence length="1264" mass="130334">MRFGILGPVRAELPDGTPIPLGGPRLRALLAMLLLDAGRPIPADRLIDGLYGDAPPAGAANALQSQVSRLRQSLPVELGPGGYRLATDRDDVDVHRFVALAADGRRALASGDHERAVTVLRQAAGLWRGEPLVDVRDAPFAQAQAARLTELRLTALEDRYAAELGRPAPLPPEAITELRDLIAAHPLRERFRALLMRALVAAGRPAEALTTFEDARRTLADELGADPSPELSALHTAVLRGHAAPGRTTGQGFPGHGVPGRGVSGHGVPHADISGSGDGWDGYRSGPVRHGVPAQLTSFVGRDRELVRVAEMLRSRRLVTLHGPGGAGKTRLAAEAAARHDGDVWFVELAGAGPDGVPSAVQAALGLRDVLVNPPRQSTAAPGVVDRLVAALSDRQLLLVLDNCEHVVDAAAILAARLLAGAPGLRILATSREPLGITGESLLPVAGLPVPPESPAGPPSAATGDRAPWAPATDPIPSAGITSPAASGAATNPAAPGAEPNTAGPGPGPNTAGPGPGPNTAGPGPGPNTAGTGPGPNTAPSAGAELAGFPAVRLFLDRASDVMPGFTVTAGNADAIRRLCRTLDGLPLAVELAAARLHALPVTEIAARLDDRFRLLSGGSRTAAGRHRSLQAVVAWSWDLLTEPERVLARRFTVFTGGAGLDAVERVCGAGPDAVVDVLAGLVAKSLIERDGDRYRMLETIRAFCAERLAESREQERMHRVHAEYFLELAARADPYLRGFDQIAWLDRLDNDRDNLHAAIRRSVAQGAAPTALRLVAALSFYWWLRGLRSEAATLADLTLRGAGPEPPAGHVEEYVLGVFTAALGNGDRTARPAARWADYMRTLTAAPAHPFLLYLSAMAVGPPAGDPAGIMELNRRLRAQIAGDPWSQALGGIGAGWMVMFSGSDPELAGPEFRSSLDGFRALGDRWGTMLALSGLAELAAWRGDPAAAIAPTAEALELARELGSTIDVADLLRGRAQARMDTGDIAGAAADFTRVAELARSAGAPELVAAALLGLGSLALARVAPAPATSSAHTAPLPAASSRGAGSSPPTRAPSSASADAARSSAAGTGSLPPAEAEQGTAFLPPAEAEQGTAFLPPAGAEQGTAARGDAGREALAEALRYCHEALAACPAGWYSADGTRMTILVMLGRIAELSGDRAAAQARYREVFTVRAGMLGFQVMAEALDRLAGLAVTAGDPDRAARLLGAGTALGLRAGPEASEPGRTAASAARAVLGPHRFAEALARGAGLTPDEAVDLSLAPF</sequence>
<dbReference type="InterPro" id="IPR011990">
    <property type="entry name" value="TPR-like_helical_dom_sf"/>
</dbReference>
<proteinExistence type="inferred from homology"/>
<dbReference type="SUPFAM" id="SSF48452">
    <property type="entry name" value="TPR-like"/>
    <property type="match status" value="2"/>
</dbReference>
<dbReference type="SMART" id="SM01043">
    <property type="entry name" value="BTAD"/>
    <property type="match status" value="1"/>
</dbReference>
<dbReference type="InterPro" id="IPR016032">
    <property type="entry name" value="Sig_transdc_resp-reg_C-effctor"/>
</dbReference>
<dbReference type="SMART" id="SM00862">
    <property type="entry name" value="Trans_reg_C"/>
    <property type="match status" value="1"/>
</dbReference>
<dbReference type="InterPro" id="IPR001867">
    <property type="entry name" value="OmpR/PhoB-type_DNA-bd"/>
</dbReference>
<dbReference type="PANTHER" id="PTHR47691:SF3">
    <property type="entry name" value="HTH-TYPE TRANSCRIPTIONAL REGULATOR RV0890C-RELATED"/>
    <property type="match status" value="1"/>
</dbReference>
<feature type="domain" description="OmpR/PhoB-type" evidence="5">
    <location>
        <begin position="1"/>
        <end position="87"/>
    </location>
</feature>
<dbReference type="AlphaFoldDB" id="A0A1I2D3Q6"/>
<protein>
    <submittedName>
        <fullName evidence="6">Transcriptional regulatory protein, C terminal</fullName>
    </submittedName>
</protein>
<dbReference type="Gene3D" id="1.25.40.10">
    <property type="entry name" value="Tetratricopeptide repeat domain"/>
    <property type="match status" value="2"/>
</dbReference>
<feature type="compositionally biased region" description="Low complexity" evidence="4">
    <location>
        <begin position="482"/>
        <end position="544"/>
    </location>
</feature>
<keyword evidence="7" id="KW-1185">Reference proteome</keyword>
<keyword evidence="2 3" id="KW-0238">DNA-binding</keyword>
<dbReference type="STRING" id="35752.SAMN05421541_103355"/>
<dbReference type="InterPro" id="IPR027417">
    <property type="entry name" value="P-loop_NTPase"/>
</dbReference>
<dbReference type="EMBL" id="FONV01000003">
    <property type="protein sequence ID" value="SFE74610.1"/>
    <property type="molecule type" value="Genomic_DNA"/>
</dbReference>
<dbReference type="Proteomes" id="UP000199645">
    <property type="component" value="Unassembled WGS sequence"/>
</dbReference>
<evidence type="ECO:0000313" key="6">
    <source>
        <dbReference type="EMBL" id="SFE74610.1"/>
    </source>
</evidence>
<dbReference type="CDD" id="cd15831">
    <property type="entry name" value="BTAD"/>
    <property type="match status" value="1"/>
</dbReference>
<evidence type="ECO:0000259" key="5">
    <source>
        <dbReference type="PROSITE" id="PS51755"/>
    </source>
</evidence>
<feature type="region of interest" description="Disordered" evidence="4">
    <location>
        <begin position="448"/>
        <end position="544"/>
    </location>
</feature>
<evidence type="ECO:0000256" key="4">
    <source>
        <dbReference type="SAM" id="MobiDB-lite"/>
    </source>
</evidence>